<reference evidence="8" key="2">
    <citation type="submission" date="2025-08" db="UniProtKB">
        <authorList>
            <consortium name="Ensembl"/>
        </authorList>
    </citation>
    <scope>IDENTIFICATION</scope>
</reference>
<dbReference type="CDD" id="cd00096">
    <property type="entry name" value="Ig"/>
    <property type="match status" value="1"/>
</dbReference>
<feature type="domain" description="Ig-like" evidence="6">
    <location>
        <begin position="218"/>
        <end position="311"/>
    </location>
</feature>
<keyword evidence="2" id="KW-1015">Disulfide bond</keyword>
<dbReference type="InterPro" id="IPR003599">
    <property type="entry name" value="Ig_sub"/>
</dbReference>
<dbReference type="Proteomes" id="UP000314980">
    <property type="component" value="Unassembled WGS sequence"/>
</dbReference>
<dbReference type="SMART" id="SM00406">
    <property type="entry name" value="IGv"/>
    <property type="match status" value="2"/>
</dbReference>
<feature type="region of interest" description="Disordered" evidence="4">
    <location>
        <begin position="780"/>
        <end position="907"/>
    </location>
</feature>
<dbReference type="SMART" id="SM00408">
    <property type="entry name" value="IGc2"/>
    <property type="match status" value="4"/>
</dbReference>
<dbReference type="FunFam" id="2.60.40.10:FF:000107">
    <property type="entry name" value="Myosin, light chain kinase a"/>
    <property type="match status" value="1"/>
</dbReference>
<dbReference type="GO" id="GO:0055013">
    <property type="term" value="P:cardiac muscle cell development"/>
    <property type="evidence" value="ECO:0007669"/>
    <property type="project" value="UniProtKB-ARBA"/>
</dbReference>
<keyword evidence="5" id="KW-0812">Transmembrane</keyword>
<dbReference type="PROSITE" id="PS50853">
    <property type="entry name" value="FN3"/>
    <property type="match status" value="2"/>
</dbReference>
<dbReference type="Gene3D" id="2.60.40.10">
    <property type="entry name" value="Immunoglobulins"/>
    <property type="match status" value="7"/>
</dbReference>
<keyword evidence="9" id="KW-1185">Reference proteome</keyword>
<evidence type="ECO:0000256" key="3">
    <source>
        <dbReference type="ARBA" id="ARBA00023319"/>
    </source>
</evidence>
<proteinExistence type="predicted"/>
<feature type="domain" description="Ig-like" evidence="6">
    <location>
        <begin position="313"/>
        <end position="404"/>
    </location>
</feature>
<reference evidence="8" key="3">
    <citation type="submission" date="2025-09" db="UniProtKB">
        <authorList>
            <consortium name="Ensembl"/>
        </authorList>
    </citation>
    <scope>IDENTIFICATION</scope>
</reference>
<feature type="transmembrane region" description="Helical" evidence="5">
    <location>
        <begin position="727"/>
        <end position="754"/>
    </location>
</feature>
<dbReference type="InterPro" id="IPR036116">
    <property type="entry name" value="FN3_sf"/>
</dbReference>
<evidence type="ECO:0000256" key="4">
    <source>
        <dbReference type="SAM" id="MobiDB-lite"/>
    </source>
</evidence>
<keyword evidence="1" id="KW-0677">Repeat</keyword>
<organism evidence="8 9">
    <name type="scientific">Lates calcarifer</name>
    <name type="common">Barramundi</name>
    <name type="synonym">Holocentrus calcarifer</name>
    <dbReference type="NCBI Taxonomy" id="8187"/>
    <lineage>
        <taxon>Eukaryota</taxon>
        <taxon>Metazoa</taxon>
        <taxon>Chordata</taxon>
        <taxon>Craniata</taxon>
        <taxon>Vertebrata</taxon>
        <taxon>Euteleostomi</taxon>
        <taxon>Actinopterygii</taxon>
        <taxon>Neopterygii</taxon>
        <taxon>Teleostei</taxon>
        <taxon>Neoteleostei</taxon>
        <taxon>Acanthomorphata</taxon>
        <taxon>Carangaria</taxon>
        <taxon>Carangaria incertae sedis</taxon>
        <taxon>Centropomidae</taxon>
        <taxon>Lates</taxon>
    </lineage>
</organism>
<dbReference type="InterPro" id="IPR003961">
    <property type="entry name" value="FN3_dom"/>
</dbReference>
<evidence type="ECO:0000256" key="1">
    <source>
        <dbReference type="ARBA" id="ARBA00022737"/>
    </source>
</evidence>
<keyword evidence="3" id="KW-0393">Immunoglobulin domain</keyword>
<feature type="domain" description="Fibronectin type-III" evidence="7">
    <location>
        <begin position="499"/>
        <end position="597"/>
    </location>
</feature>
<feature type="compositionally biased region" description="Low complexity" evidence="4">
    <location>
        <begin position="780"/>
        <end position="790"/>
    </location>
</feature>
<dbReference type="InterPro" id="IPR013783">
    <property type="entry name" value="Ig-like_fold"/>
</dbReference>
<dbReference type="Pfam" id="PF13927">
    <property type="entry name" value="Ig_3"/>
    <property type="match status" value="3"/>
</dbReference>
<dbReference type="GO" id="GO:0003007">
    <property type="term" value="P:heart morphogenesis"/>
    <property type="evidence" value="ECO:0007669"/>
    <property type="project" value="UniProtKB-ARBA"/>
</dbReference>
<evidence type="ECO:0000259" key="7">
    <source>
        <dbReference type="PROSITE" id="PS50853"/>
    </source>
</evidence>
<dbReference type="InterPro" id="IPR013098">
    <property type="entry name" value="Ig_I-set"/>
</dbReference>
<feature type="domain" description="Ig-like" evidence="6">
    <location>
        <begin position="128"/>
        <end position="213"/>
    </location>
</feature>
<dbReference type="PANTHER" id="PTHR44170">
    <property type="entry name" value="PROTEIN SIDEKICK"/>
    <property type="match status" value="1"/>
</dbReference>
<accession>A0A4W6G2U2</accession>
<gene>
    <name evidence="8" type="primary">igsf9b</name>
</gene>
<dbReference type="Ensembl" id="ENSLCAT00010058668.1">
    <property type="protein sequence ID" value="ENSLCAP00010057116.1"/>
    <property type="gene ID" value="ENSLCAG00010026658.1"/>
</dbReference>
<dbReference type="Pfam" id="PF00041">
    <property type="entry name" value="fn3"/>
    <property type="match status" value="2"/>
</dbReference>
<dbReference type="SMART" id="SM00060">
    <property type="entry name" value="FN3"/>
    <property type="match status" value="2"/>
</dbReference>
<evidence type="ECO:0000313" key="9">
    <source>
        <dbReference type="Proteomes" id="UP000314980"/>
    </source>
</evidence>
<dbReference type="InterPro" id="IPR013106">
    <property type="entry name" value="Ig_V-set"/>
</dbReference>
<dbReference type="InterPro" id="IPR003598">
    <property type="entry name" value="Ig_sub2"/>
</dbReference>
<dbReference type="Pfam" id="PF07679">
    <property type="entry name" value="I-set"/>
    <property type="match status" value="1"/>
</dbReference>
<dbReference type="FunFam" id="2.60.40.10:FF:000323">
    <property type="entry name" value="Immunoglobulin superfamily member 9B"/>
    <property type="match status" value="1"/>
</dbReference>
<dbReference type="CDD" id="cd00063">
    <property type="entry name" value="FN3"/>
    <property type="match status" value="2"/>
</dbReference>
<feature type="domain" description="Fibronectin type-III" evidence="7">
    <location>
        <begin position="614"/>
        <end position="710"/>
    </location>
</feature>
<evidence type="ECO:0000256" key="5">
    <source>
        <dbReference type="SAM" id="Phobius"/>
    </source>
</evidence>
<feature type="compositionally biased region" description="Polar residues" evidence="4">
    <location>
        <begin position="825"/>
        <end position="836"/>
    </location>
</feature>
<dbReference type="InterPro" id="IPR036179">
    <property type="entry name" value="Ig-like_dom_sf"/>
</dbReference>
<protein>
    <submittedName>
        <fullName evidence="8">Immunoglobulin superfamily, member 9b</fullName>
    </submittedName>
</protein>
<dbReference type="SUPFAM" id="SSF48726">
    <property type="entry name" value="Immunoglobulin"/>
    <property type="match status" value="5"/>
</dbReference>
<feature type="domain" description="Ig-like" evidence="6">
    <location>
        <begin position="409"/>
        <end position="487"/>
    </location>
</feature>
<reference evidence="9" key="1">
    <citation type="submission" date="2015-09" db="EMBL/GenBank/DDBJ databases">
        <authorList>
            <person name="Sai Rama Sridatta P."/>
        </authorList>
    </citation>
    <scope>NUCLEOTIDE SEQUENCE [LARGE SCALE GENOMIC DNA]</scope>
</reference>
<dbReference type="PANTHER" id="PTHR44170:SF41">
    <property type="entry name" value="PROTEIN TURTLE HOMOLOG A"/>
    <property type="match status" value="1"/>
</dbReference>
<dbReference type="AlphaFoldDB" id="A0A4W6G2U2"/>
<dbReference type="GeneTree" id="ENSGT00940000165064"/>
<dbReference type="PROSITE" id="PS50835">
    <property type="entry name" value="IG_LIKE"/>
    <property type="match status" value="5"/>
</dbReference>
<feature type="compositionally biased region" description="Basic and acidic residues" evidence="4">
    <location>
        <begin position="791"/>
        <end position="806"/>
    </location>
</feature>
<dbReference type="SUPFAM" id="SSF49265">
    <property type="entry name" value="Fibronectin type III"/>
    <property type="match status" value="1"/>
</dbReference>
<evidence type="ECO:0000259" key="6">
    <source>
        <dbReference type="PROSITE" id="PS50835"/>
    </source>
</evidence>
<keyword evidence="5" id="KW-1133">Transmembrane helix</keyword>
<evidence type="ECO:0000256" key="2">
    <source>
        <dbReference type="ARBA" id="ARBA00023157"/>
    </source>
</evidence>
<evidence type="ECO:0000313" key="8">
    <source>
        <dbReference type="Ensembl" id="ENSLCAP00010057116.1"/>
    </source>
</evidence>
<dbReference type="GO" id="GO:0098609">
    <property type="term" value="P:cell-cell adhesion"/>
    <property type="evidence" value="ECO:0007669"/>
    <property type="project" value="TreeGrafter"/>
</dbReference>
<dbReference type="InterPro" id="IPR007110">
    <property type="entry name" value="Ig-like_dom"/>
</dbReference>
<name>A0A4W6G2U2_LATCA</name>
<feature type="domain" description="Ig-like" evidence="6">
    <location>
        <begin position="19"/>
        <end position="104"/>
    </location>
</feature>
<keyword evidence="5" id="KW-0472">Membrane</keyword>
<dbReference type="SMART" id="SM00409">
    <property type="entry name" value="IG"/>
    <property type="match status" value="5"/>
</dbReference>
<sequence>MCCLSFTGVSQGVSSLVRAREGGSAELACTLTPDSKEGTTPNLFPLHVVEWVRLGYNVPILIKFGVYAPRVHPNYKGRVSLTRGASLLVERLTLEDEGWFECRILLLDSKTDDFRNGTWTFLSITAPPVFIKKPPTFVEVLLGDSLTLSCGAHGNPRPTVVWHKDESPIEKHEKIKVLNGTLSLASVTRNISGVYKCHVSNSEGNLTHSTQLQVKGPPIIIISPEDTTLNMSQDAVLQCQADAYPSNLTYEWLKQGQNVYHIESLKSRVKILVDGTLLIPNLIPEDAGNYTCIPTNGLLTPPSASAHLKVKHPARVGRMPRETYLPAGMEGVIVCPVQADPPVLYVNWTKDGNNLNLDNFPGWMVNSEGSVFIATANDNAVGMYTCTAYNSYGTMGQSEPTQVILQDPPSFRVPPRPEYLQEVGRDLIIPCEASGDPTPNVTWSKIGPTPRSPYTVLANGSLLLQPLSKDHHGGWECLATNRVATVSAGTVVMVLGTSPHVASSIYVTTEMNQANVSWVPGFDGGYTQKFTVWSVTVKQASRGKHEWASLPVPTSKNYLLVTGLLAGTGYQFSVLPQNKLGSGPFSEIVTVMNLCRVLLPAVPTEAPTAVTTLPILDPPILLSANRTGQGVLLQWSPPEAPSSPLTGYVLQARRDQGQWVILSSNISANQSELLVQGLLRDSIYDLRLMSRSNKVLSEPSESVNVSTIGMEIYPLRPSFLEVIPEPLLAGVLGGVCFLFVAIILSLVTACYMSHRRQRLRRKRRQDSVLKLKLCPPLPFFPNSSSSQSDRSSFDKGSRGEYHDQRKQLLSNSSPPPHYTLFESHLGSQAPSPTALESISRGPDGRFIVQPLPEGSRSNRTSFRDSPKSSILSSEKDERKDSPLTVDVPELSRPPSSPGRVRAMARNF</sequence>